<evidence type="ECO:0000256" key="1">
    <source>
        <dbReference type="SAM" id="MobiDB-lite"/>
    </source>
</evidence>
<evidence type="ECO:0000313" key="4">
    <source>
        <dbReference type="EMBL" id="GAA5518474.1"/>
    </source>
</evidence>
<name>A0ABP9WFW1_9MICO</name>
<proteinExistence type="predicted"/>
<keyword evidence="5" id="KW-1185">Reference proteome</keyword>
<dbReference type="InterPro" id="IPR000866">
    <property type="entry name" value="AhpC/TSA"/>
</dbReference>
<feature type="chain" id="PRO_5047362101" evidence="2">
    <location>
        <begin position="22"/>
        <end position="210"/>
    </location>
</feature>
<dbReference type="PANTHER" id="PTHR42852">
    <property type="entry name" value="THIOL:DISULFIDE INTERCHANGE PROTEIN DSBE"/>
    <property type="match status" value="1"/>
</dbReference>
<dbReference type="InterPro" id="IPR036249">
    <property type="entry name" value="Thioredoxin-like_sf"/>
</dbReference>
<dbReference type="InterPro" id="IPR013766">
    <property type="entry name" value="Thioredoxin_domain"/>
</dbReference>
<dbReference type="InterPro" id="IPR017937">
    <property type="entry name" value="Thioredoxin_CS"/>
</dbReference>
<dbReference type="PANTHER" id="PTHR42852:SF17">
    <property type="entry name" value="THIOREDOXIN-LIKE PROTEIN HI_1115"/>
    <property type="match status" value="1"/>
</dbReference>
<keyword evidence="2" id="KW-0732">Signal</keyword>
<evidence type="ECO:0000256" key="2">
    <source>
        <dbReference type="SAM" id="SignalP"/>
    </source>
</evidence>
<dbReference type="PROSITE" id="PS51257">
    <property type="entry name" value="PROKAR_LIPOPROTEIN"/>
    <property type="match status" value="1"/>
</dbReference>
<dbReference type="SUPFAM" id="SSF52833">
    <property type="entry name" value="Thioredoxin-like"/>
    <property type="match status" value="1"/>
</dbReference>
<evidence type="ECO:0000259" key="3">
    <source>
        <dbReference type="PROSITE" id="PS51352"/>
    </source>
</evidence>
<feature type="domain" description="Thioredoxin" evidence="3">
    <location>
        <begin position="57"/>
        <end position="209"/>
    </location>
</feature>
<reference evidence="4 5" key="1">
    <citation type="submission" date="2024-02" db="EMBL/GenBank/DDBJ databases">
        <title>Lysinimicrobium sediminis NBRC 112286.</title>
        <authorList>
            <person name="Ichikawa N."/>
            <person name="Katano-Makiyama Y."/>
            <person name="Hidaka K."/>
        </authorList>
    </citation>
    <scope>NUCLEOTIDE SEQUENCE [LARGE SCALE GENOMIC DNA]</scope>
    <source>
        <strain evidence="4 5">NBRC 112286</strain>
    </source>
</reference>
<feature type="region of interest" description="Disordered" evidence="1">
    <location>
        <begin position="29"/>
        <end position="80"/>
    </location>
</feature>
<gene>
    <name evidence="4" type="primary">resA_2</name>
    <name evidence="4" type="ORF">Lsed01_00901</name>
</gene>
<evidence type="ECO:0000313" key="5">
    <source>
        <dbReference type="Proteomes" id="UP001426770"/>
    </source>
</evidence>
<dbReference type="Pfam" id="PF00578">
    <property type="entry name" value="AhpC-TSA"/>
    <property type="match status" value="1"/>
</dbReference>
<accession>A0ABP9WFW1</accession>
<feature type="signal peptide" evidence="2">
    <location>
        <begin position="1"/>
        <end position="21"/>
    </location>
</feature>
<dbReference type="RefSeq" id="WP_286214529.1">
    <property type="nucleotide sequence ID" value="NZ_AP027736.1"/>
</dbReference>
<dbReference type="PROSITE" id="PS00194">
    <property type="entry name" value="THIOREDOXIN_1"/>
    <property type="match status" value="1"/>
</dbReference>
<dbReference type="Proteomes" id="UP001426770">
    <property type="component" value="Unassembled WGS sequence"/>
</dbReference>
<organism evidence="4 5">
    <name type="scientific">Demequina sediminis</name>
    <dbReference type="NCBI Taxonomy" id="1930058"/>
    <lineage>
        <taxon>Bacteria</taxon>
        <taxon>Bacillati</taxon>
        <taxon>Actinomycetota</taxon>
        <taxon>Actinomycetes</taxon>
        <taxon>Micrococcales</taxon>
        <taxon>Demequinaceae</taxon>
        <taxon>Demequina</taxon>
    </lineage>
</organism>
<protein>
    <submittedName>
        <fullName evidence="4">Thiol-disulfide oxidoreductase ResA</fullName>
    </submittedName>
</protein>
<feature type="compositionally biased region" description="Low complexity" evidence="1">
    <location>
        <begin position="58"/>
        <end position="68"/>
    </location>
</feature>
<dbReference type="PROSITE" id="PS51352">
    <property type="entry name" value="THIOREDOXIN_2"/>
    <property type="match status" value="1"/>
</dbReference>
<dbReference type="EMBL" id="BAABRR010000004">
    <property type="protein sequence ID" value="GAA5518474.1"/>
    <property type="molecule type" value="Genomic_DNA"/>
</dbReference>
<sequence length="210" mass="21413">MAARWSLGWAAGALVGGAVLLAGCAADSGEGVAAGDSPAATPSGGADAGSTTESSTGPTQDPSPTTEPETPDGPHAFAFSGPLVDGSGTFDGLTLDDRDVILWFWAPWCPTCLAEAPEILEAIPQLPEGVEVVGLAGLSGDLEHMQEFVEISKTGDMTHVADLDGEIWRGFDVVSQATLMVIDDSGEAYELGGGTTAEDLIEYAEKIASS</sequence>
<dbReference type="InterPro" id="IPR050553">
    <property type="entry name" value="Thioredoxin_ResA/DsbE_sf"/>
</dbReference>
<comment type="caution">
    <text evidence="4">The sequence shown here is derived from an EMBL/GenBank/DDBJ whole genome shotgun (WGS) entry which is preliminary data.</text>
</comment>
<dbReference type="Gene3D" id="3.40.30.10">
    <property type="entry name" value="Glutaredoxin"/>
    <property type="match status" value="1"/>
</dbReference>